<feature type="transmembrane region" description="Helical" evidence="1">
    <location>
        <begin position="50"/>
        <end position="72"/>
    </location>
</feature>
<name>A0ABD4RAE9_9ENTR</name>
<dbReference type="AlphaFoldDB" id="A0ABD4RAE9"/>
<keyword evidence="1" id="KW-0812">Transmembrane</keyword>
<keyword evidence="1" id="KW-0472">Membrane</keyword>
<comment type="caution">
    <text evidence="2">The sequence shown here is derived from an EMBL/GenBank/DDBJ whole genome shotgun (WGS) entry which is preliminary data.</text>
</comment>
<dbReference type="RefSeq" id="WP_021242712.1">
    <property type="nucleotide sequence ID" value="NZ_AP022465.1"/>
</dbReference>
<gene>
    <name evidence="2" type="ORF">J0A64_19090</name>
</gene>
<evidence type="ECO:0000313" key="3">
    <source>
        <dbReference type="Proteomes" id="UP000813349"/>
    </source>
</evidence>
<protein>
    <submittedName>
        <fullName evidence="2">Uncharacterized protein</fullName>
    </submittedName>
</protein>
<evidence type="ECO:0000256" key="1">
    <source>
        <dbReference type="SAM" id="Phobius"/>
    </source>
</evidence>
<sequence length="77" mass="8578">MKILKYTLPLVFFIAFSMVSIFLTGIVLYACGEVFFLAYKGIPMSFSSDIVLFLGKISICIGIFAGVMLWIANLLKK</sequence>
<reference evidence="2 3" key="1">
    <citation type="journal article" date="2021" name="Clin. Infect. Dis.">
        <title>Rapid development of cefiderocol resistance in carbapenem-resistant Enterobacter cloacae during therapy is associated with heterogeneous mutations in the catecholate siderophore receptor cira.</title>
        <authorList>
            <person name="Klein S."/>
            <person name="Boutin S."/>
            <person name="Kocer K."/>
            <person name="Fiedler M.O."/>
            <person name="Storzinger D."/>
            <person name="Weigand M.A."/>
            <person name="Tan B."/>
            <person name="Richter D."/>
            <person name="Rupp C."/>
            <person name="Mieth M."/>
            <person name="Mehrabi A."/>
            <person name="Hackert T."/>
            <person name="Zimmermann S."/>
            <person name="Heeg K."/>
            <person name="Nurjadi D."/>
        </authorList>
    </citation>
    <scope>NUCLEOTIDE SEQUENCE [LARGE SCALE GENOMIC DNA]</scope>
    <source>
        <strain evidence="2 3">BK34275</strain>
    </source>
</reference>
<feature type="transmembrane region" description="Helical" evidence="1">
    <location>
        <begin position="7"/>
        <end position="30"/>
    </location>
</feature>
<proteinExistence type="predicted"/>
<evidence type="ECO:0000313" key="2">
    <source>
        <dbReference type="EMBL" id="MBU3768696.1"/>
    </source>
</evidence>
<dbReference type="Proteomes" id="UP000813349">
    <property type="component" value="Unassembled WGS sequence"/>
</dbReference>
<dbReference type="EMBL" id="JAFKCP010000015">
    <property type="protein sequence ID" value="MBU3768696.1"/>
    <property type="molecule type" value="Genomic_DNA"/>
</dbReference>
<dbReference type="PROSITE" id="PS51257">
    <property type="entry name" value="PROKAR_LIPOPROTEIN"/>
    <property type="match status" value="1"/>
</dbReference>
<accession>A0ABD4RAE9</accession>
<organism evidence="2 3">
    <name type="scientific">Enterobacter roggenkampii</name>
    <dbReference type="NCBI Taxonomy" id="1812935"/>
    <lineage>
        <taxon>Bacteria</taxon>
        <taxon>Pseudomonadati</taxon>
        <taxon>Pseudomonadota</taxon>
        <taxon>Gammaproteobacteria</taxon>
        <taxon>Enterobacterales</taxon>
        <taxon>Enterobacteriaceae</taxon>
        <taxon>Enterobacter</taxon>
        <taxon>Enterobacter cloacae complex</taxon>
    </lineage>
</organism>
<keyword evidence="1" id="KW-1133">Transmembrane helix</keyword>